<dbReference type="EMBL" id="JAGDYM010000014">
    <property type="protein sequence ID" value="MBO1902799.1"/>
    <property type="molecule type" value="Genomic_DNA"/>
</dbReference>
<evidence type="ECO:0000256" key="3">
    <source>
        <dbReference type="ARBA" id="ARBA00023027"/>
    </source>
</evidence>
<dbReference type="PANTHER" id="PTHR24321:SF8">
    <property type="entry name" value="ESTRADIOL 17-BETA-DEHYDROGENASE 8-RELATED"/>
    <property type="match status" value="1"/>
</dbReference>
<dbReference type="Proteomes" id="UP000664382">
    <property type="component" value="Unassembled WGS sequence"/>
</dbReference>
<gene>
    <name evidence="5" type="ORF">J4H92_12670</name>
</gene>
<keyword evidence="2" id="KW-0560">Oxidoreductase</keyword>
<dbReference type="InterPro" id="IPR036291">
    <property type="entry name" value="NAD(P)-bd_dom_sf"/>
</dbReference>
<dbReference type="InterPro" id="IPR023985">
    <property type="entry name" value="SDR_subfam_1"/>
</dbReference>
<dbReference type="PROSITE" id="PS00061">
    <property type="entry name" value="ADH_SHORT"/>
    <property type="match status" value="1"/>
</dbReference>
<evidence type="ECO:0000256" key="4">
    <source>
        <dbReference type="RuleBase" id="RU000363"/>
    </source>
</evidence>
<evidence type="ECO:0000256" key="2">
    <source>
        <dbReference type="ARBA" id="ARBA00023002"/>
    </source>
</evidence>
<keyword evidence="6" id="KW-1185">Reference proteome</keyword>
<dbReference type="NCBIfam" id="NF009467">
    <property type="entry name" value="PRK12826.1-3"/>
    <property type="match status" value="1"/>
</dbReference>
<evidence type="ECO:0000313" key="5">
    <source>
        <dbReference type="EMBL" id="MBO1902799.1"/>
    </source>
</evidence>
<comment type="caution">
    <text evidence="5">The sequence shown here is derived from an EMBL/GenBank/DDBJ whole genome shotgun (WGS) entry which is preliminary data.</text>
</comment>
<evidence type="ECO:0000313" key="6">
    <source>
        <dbReference type="Proteomes" id="UP000664382"/>
    </source>
</evidence>
<comment type="similarity">
    <text evidence="1 4">Belongs to the short-chain dehydrogenases/reductases (SDR) family.</text>
</comment>
<dbReference type="FunFam" id="3.40.50.720:FF:000084">
    <property type="entry name" value="Short-chain dehydrogenase reductase"/>
    <property type="match status" value="1"/>
</dbReference>
<dbReference type="InterPro" id="IPR020904">
    <property type="entry name" value="Sc_DH/Rdtase_CS"/>
</dbReference>
<dbReference type="PANTHER" id="PTHR24321">
    <property type="entry name" value="DEHYDROGENASES, SHORT CHAIN"/>
    <property type="match status" value="1"/>
</dbReference>
<proteinExistence type="inferred from homology"/>
<dbReference type="Pfam" id="PF00106">
    <property type="entry name" value="adh_short"/>
    <property type="match status" value="1"/>
</dbReference>
<evidence type="ECO:0000256" key="1">
    <source>
        <dbReference type="ARBA" id="ARBA00006484"/>
    </source>
</evidence>
<protein>
    <submittedName>
        <fullName evidence="5">Mycofactocin-coupled SDR family oxidoreductase</fullName>
    </submittedName>
</protein>
<keyword evidence="3" id="KW-0520">NAD</keyword>
<dbReference type="CDD" id="cd05233">
    <property type="entry name" value="SDR_c"/>
    <property type="match status" value="1"/>
</dbReference>
<reference evidence="5" key="1">
    <citation type="submission" date="2021-03" db="EMBL/GenBank/DDBJ databases">
        <title>Leucobacter chromiisoli sp. nov., isolated from chromium-containing soil of chemical plant.</title>
        <authorList>
            <person name="Xu Z."/>
        </authorList>
    </citation>
    <scope>NUCLEOTIDE SEQUENCE</scope>
    <source>
        <strain evidence="5">S27</strain>
    </source>
</reference>
<dbReference type="PRINTS" id="PR00081">
    <property type="entry name" value="GDHRDH"/>
</dbReference>
<dbReference type="AlphaFoldDB" id="A0A939S6W0"/>
<organism evidence="5 6">
    <name type="scientific">Leucobacter weissii</name>
    <dbReference type="NCBI Taxonomy" id="1983706"/>
    <lineage>
        <taxon>Bacteria</taxon>
        <taxon>Bacillati</taxon>
        <taxon>Actinomycetota</taxon>
        <taxon>Actinomycetes</taxon>
        <taxon>Micrococcales</taxon>
        <taxon>Microbacteriaceae</taxon>
        <taxon>Leucobacter</taxon>
    </lineage>
</organism>
<dbReference type="Gene3D" id="3.40.50.720">
    <property type="entry name" value="NAD(P)-binding Rossmann-like Domain"/>
    <property type="match status" value="1"/>
</dbReference>
<dbReference type="NCBIfam" id="TIGR03971">
    <property type="entry name" value="SDR_subfam_1"/>
    <property type="match status" value="1"/>
</dbReference>
<dbReference type="PRINTS" id="PR00080">
    <property type="entry name" value="SDRFAMILY"/>
</dbReference>
<accession>A0A939S6W0</accession>
<name>A0A939S6W0_9MICO</name>
<dbReference type="SUPFAM" id="SSF51735">
    <property type="entry name" value="NAD(P)-binding Rossmann-fold domains"/>
    <property type="match status" value="1"/>
</dbReference>
<sequence>MTRVEQHEGVIMTGKLEGKVAFVTGAARGQGRSHALRLAQEGADIIAIDVNKQLPTVPYRGATPEDLAETVRQVEALDRRIVAAEADVRDYGALKAAVDEGVTQLGRLDIVSANAGIFSNAPSDQLSEEAWDEMIDINLKGVWLTAKAAIPHLRVAGGGSIIITSSTAGIKGTPNFVHYVAAKHGVVGVMRTLANELAADGIRVNTVHPTGVETGMILNDNLFELFMPDLPAEQRTREEFAKRMTGLNALPIPWVEPVDISNAVLFLASDEARYITGVQLPVDAGSTQK</sequence>
<dbReference type="InterPro" id="IPR002347">
    <property type="entry name" value="SDR_fam"/>
</dbReference>
<dbReference type="GO" id="GO:0016491">
    <property type="term" value="F:oxidoreductase activity"/>
    <property type="evidence" value="ECO:0007669"/>
    <property type="project" value="UniProtKB-KW"/>
</dbReference>